<gene>
    <name evidence="2" type="ORF">ONZ51_g671</name>
</gene>
<accession>A0AAD7U321</accession>
<proteinExistence type="predicted"/>
<feature type="compositionally biased region" description="Acidic residues" evidence="1">
    <location>
        <begin position="553"/>
        <end position="571"/>
    </location>
</feature>
<feature type="region of interest" description="Disordered" evidence="1">
    <location>
        <begin position="553"/>
        <end position="614"/>
    </location>
</feature>
<comment type="caution">
    <text evidence="2">The sequence shown here is derived from an EMBL/GenBank/DDBJ whole genome shotgun (WGS) entry which is preliminary data.</text>
</comment>
<feature type="region of interest" description="Disordered" evidence="1">
    <location>
        <begin position="157"/>
        <end position="197"/>
    </location>
</feature>
<name>A0AAD7U321_9APHY</name>
<protein>
    <recommendedName>
        <fullName evidence="4">BTB domain-containing protein</fullName>
    </recommendedName>
</protein>
<dbReference type="AlphaFoldDB" id="A0AAD7U321"/>
<feature type="compositionally biased region" description="Acidic residues" evidence="1">
    <location>
        <begin position="174"/>
        <end position="187"/>
    </location>
</feature>
<evidence type="ECO:0008006" key="4">
    <source>
        <dbReference type="Google" id="ProtNLM"/>
    </source>
</evidence>
<dbReference type="InterPro" id="IPR011333">
    <property type="entry name" value="SKP1/BTB/POZ_sf"/>
</dbReference>
<dbReference type="Proteomes" id="UP001215151">
    <property type="component" value="Unassembled WGS sequence"/>
</dbReference>
<feature type="region of interest" description="Disordered" evidence="1">
    <location>
        <begin position="52"/>
        <end position="76"/>
    </location>
</feature>
<dbReference type="SUPFAM" id="SSF54695">
    <property type="entry name" value="POZ domain"/>
    <property type="match status" value="2"/>
</dbReference>
<reference evidence="2" key="1">
    <citation type="submission" date="2022-11" db="EMBL/GenBank/DDBJ databases">
        <title>Genome Sequence of Cubamyces cubensis.</title>
        <authorList>
            <person name="Buettner E."/>
        </authorList>
    </citation>
    <scope>NUCLEOTIDE SEQUENCE</scope>
    <source>
        <strain evidence="2">MPL-01</strain>
    </source>
</reference>
<sequence>MSSMSSMFVQSQNGVSSGRYVTQMYPIGEYSTNHPPAFHGNLQNFTEFIASRQPHPPAKRPPPVDTECGRGPEPASKLPKVALGALRSSLTTGVFVDCQFTLYSRRTADGEGVDTPLAIYASSRVLKDTSDYFESHSTFGWALVIAGGFSEGIGGPIAKSKKPCPPSQIPATEYEYDSDSDLEDEPETNPLPSSSTSELGAALYDYQQDRLVDHKGHVERTKFTTDQHNRGIATTSSAATQHNIIIPDVAFKTFQAFVYYAYTGDIQFAPLSSIEPSPANDAQAAVSVQSDASFACSPKSMYRLADKYGLNELKELALKNIRSQLAHAPSAILPELFSHFSSRQLLIPVEALRWLLRANADFEIDIRRAQPQGEGTSQAVCLTGLREWTDRVARGELPHAGPVLAELITASSLLEKRAWMMCAFQPKPAQSSLFGDPPSAFQSIQEANPTPPQLKLQKAAIAALQSSLSTGVFADSQFYLYSRRAHNGNVDTLLPVHASGAVLTQTAEYFQTLLTGGFSEDVHVGLLPKDARRPSISSRKLRRSIPACDYEYESDSDLDDEIDDTPSDDAPETPRSIHRDVSVGTEESPVLGSGSTTSPTVDTPALSEADGDYEPDPIPEYIVHTVFIQDIAYRTFKAFVHYAYTGSIEFSTLRSLDGSKPDTGASEVRLSEFACSPKSMYRLADKYGLNELKELAAQNIKSQLTAGVALPELLSRFTARYPQVMALEIGFICTPGKVLSESLTNLDEWMDRVVIGDLPHARPALVALIRKLGLRS</sequence>
<dbReference type="Gene3D" id="3.30.710.10">
    <property type="entry name" value="Potassium Channel Kv1.1, Chain A"/>
    <property type="match status" value="2"/>
</dbReference>
<organism evidence="2 3">
    <name type="scientific">Trametes cubensis</name>
    <dbReference type="NCBI Taxonomy" id="1111947"/>
    <lineage>
        <taxon>Eukaryota</taxon>
        <taxon>Fungi</taxon>
        <taxon>Dikarya</taxon>
        <taxon>Basidiomycota</taxon>
        <taxon>Agaricomycotina</taxon>
        <taxon>Agaricomycetes</taxon>
        <taxon>Polyporales</taxon>
        <taxon>Polyporaceae</taxon>
        <taxon>Trametes</taxon>
    </lineage>
</organism>
<dbReference type="PANTHER" id="PTHR24413">
    <property type="entry name" value="SPECKLE-TYPE POZ PROTEIN"/>
    <property type="match status" value="1"/>
</dbReference>
<keyword evidence="3" id="KW-1185">Reference proteome</keyword>
<feature type="compositionally biased region" description="Pro residues" evidence="1">
    <location>
        <begin position="54"/>
        <end position="64"/>
    </location>
</feature>
<dbReference type="EMBL" id="JAPEVG010000008">
    <property type="protein sequence ID" value="KAJ8497184.1"/>
    <property type="molecule type" value="Genomic_DNA"/>
</dbReference>
<evidence type="ECO:0000256" key="1">
    <source>
        <dbReference type="SAM" id="MobiDB-lite"/>
    </source>
</evidence>
<evidence type="ECO:0000313" key="2">
    <source>
        <dbReference type="EMBL" id="KAJ8497184.1"/>
    </source>
</evidence>
<evidence type="ECO:0000313" key="3">
    <source>
        <dbReference type="Proteomes" id="UP001215151"/>
    </source>
</evidence>